<comment type="caution">
    <text evidence="1">The sequence shown here is derived from an EMBL/GenBank/DDBJ whole genome shotgun (WGS) entry which is preliminary data.</text>
</comment>
<dbReference type="Pfam" id="PF14135">
    <property type="entry name" value="DUF4302"/>
    <property type="match status" value="1"/>
</dbReference>
<dbReference type="RefSeq" id="WP_345230741.1">
    <property type="nucleotide sequence ID" value="NZ_BAABIQ010000005.1"/>
</dbReference>
<gene>
    <name evidence="1" type="ORF">GCM10023231_11250</name>
</gene>
<dbReference type="Proteomes" id="UP001501411">
    <property type="component" value="Unassembled WGS sequence"/>
</dbReference>
<proteinExistence type="predicted"/>
<evidence type="ECO:0008006" key="3">
    <source>
        <dbReference type="Google" id="ProtNLM"/>
    </source>
</evidence>
<dbReference type="InterPro" id="IPR025396">
    <property type="entry name" value="DUF4302"/>
</dbReference>
<dbReference type="EMBL" id="BAABIQ010000005">
    <property type="protein sequence ID" value="GAA4785180.1"/>
    <property type="molecule type" value="Genomic_DNA"/>
</dbReference>
<keyword evidence="2" id="KW-1185">Reference proteome</keyword>
<dbReference type="PROSITE" id="PS51257">
    <property type="entry name" value="PROKAR_LIPOPROTEIN"/>
    <property type="match status" value="1"/>
</dbReference>
<accession>A0ABP9ARX5</accession>
<reference evidence="2" key="1">
    <citation type="journal article" date="2019" name="Int. J. Syst. Evol. Microbiol.">
        <title>The Global Catalogue of Microorganisms (GCM) 10K type strain sequencing project: providing services to taxonomists for standard genome sequencing and annotation.</title>
        <authorList>
            <consortium name="The Broad Institute Genomics Platform"/>
            <consortium name="The Broad Institute Genome Sequencing Center for Infectious Disease"/>
            <person name="Wu L."/>
            <person name="Ma J."/>
        </authorList>
    </citation>
    <scope>NUCLEOTIDE SEQUENCE [LARGE SCALE GENOMIC DNA]</scope>
    <source>
        <strain evidence="2">JCM 18200</strain>
    </source>
</reference>
<evidence type="ECO:0000313" key="2">
    <source>
        <dbReference type="Proteomes" id="UP001501411"/>
    </source>
</evidence>
<evidence type="ECO:0000313" key="1">
    <source>
        <dbReference type="EMBL" id="GAA4785180.1"/>
    </source>
</evidence>
<protein>
    <recommendedName>
        <fullName evidence="3">DUF4302 domain-containing protein</fullName>
    </recommendedName>
</protein>
<sequence>MKKIFILYLALFGLLSSCKKDDERFFDSLPEQRVSALLTQYQKDLTNAESGWFGYLYTGGPGFTFHFDFSDSVSVNTYADFAHSTLSEAYKSTYRLQNTGAPALVFDTYSYLHLLADPDPSVFGGVTGWGYYSDFEFDFIRQNVDSIFMIGSFQESKLVLVKAKAEELKQFTDGTYEKQVADFINYLPADKYLYYENDEQKVSVYIDTLQRSVSFSWNEGEKYVSSTIAYTYTLTELLLKEPFEFNGQQVKAIQWIRDAGKTAGMEVVFQNDETGEIKTSTTPVITMQDIGAMVGPNLQYTSLTIGPSAVSKDAWSAPFLKAYNQFEDNVKRGGETLEYVELYFDEENKLILRTRITDGSSYYLSDFEYKLEKVSDKLQFTYIGPYKNSHQTYGYGNAQYYEQLAMPLTQYFVKDTFYFSWGPGIPNPSKVQLVTTKNTADFASGSLGRLKN</sequence>
<organism evidence="1 2">
    <name type="scientific">Olivibacter ginsenosidimutans</name>
    <dbReference type="NCBI Taxonomy" id="1176537"/>
    <lineage>
        <taxon>Bacteria</taxon>
        <taxon>Pseudomonadati</taxon>
        <taxon>Bacteroidota</taxon>
        <taxon>Sphingobacteriia</taxon>
        <taxon>Sphingobacteriales</taxon>
        <taxon>Sphingobacteriaceae</taxon>
        <taxon>Olivibacter</taxon>
    </lineage>
</organism>
<name>A0ABP9ARX5_9SPHI</name>